<gene>
    <name evidence="1" type="ORF">Tci_929125</name>
</gene>
<feature type="non-terminal residue" evidence="1">
    <location>
        <position position="1"/>
    </location>
</feature>
<comment type="caution">
    <text evidence="1">The sequence shown here is derived from an EMBL/GenBank/DDBJ whole genome shotgun (WGS) entry which is preliminary data.</text>
</comment>
<sequence>LVRLVQRLQDREAGAAADVRAQPDIDLVPFGHRQVEQAAAEEEVGRGTEGDGRAGFRQALAFLITQMHPVREHRALAQ</sequence>
<protein>
    <submittedName>
        <fullName evidence="1">Uncharacterized protein</fullName>
    </submittedName>
</protein>
<name>A0A699XH22_TANCI</name>
<reference evidence="1" key="1">
    <citation type="journal article" date="2019" name="Sci. Rep.">
        <title>Draft genome of Tanacetum cinerariifolium, the natural source of mosquito coil.</title>
        <authorList>
            <person name="Yamashiro T."/>
            <person name="Shiraishi A."/>
            <person name="Satake H."/>
            <person name="Nakayama K."/>
        </authorList>
    </citation>
    <scope>NUCLEOTIDE SEQUENCE</scope>
</reference>
<accession>A0A699XH22</accession>
<organism evidence="1">
    <name type="scientific">Tanacetum cinerariifolium</name>
    <name type="common">Dalmatian daisy</name>
    <name type="synonym">Chrysanthemum cinerariifolium</name>
    <dbReference type="NCBI Taxonomy" id="118510"/>
    <lineage>
        <taxon>Eukaryota</taxon>
        <taxon>Viridiplantae</taxon>
        <taxon>Streptophyta</taxon>
        <taxon>Embryophyta</taxon>
        <taxon>Tracheophyta</taxon>
        <taxon>Spermatophyta</taxon>
        <taxon>Magnoliopsida</taxon>
        <taxon>eudicotyledons</taxon>
        <taxon>Gunneridae</taxon>
        <taxon>Pentapetalae</taxon>
        <taxon>asterids</taxon>
        <taxon>campanulids</taxon>
        <taxon>Asterales</taxon>
        <taxon>Asteraceae</taxon>
        <taxon>Asteroideae</taxon>
        <taxon>Anthemideae</taxon>
        <taxon>Anthemidinae</taxon>
        <taxon>Tanacetum</taxon>
    </lineage>
</organism>
<evidence type="ECO:0000313" key="1">
    <source>
        <dbReference type="EMBL" id="GFD57156.1"/>
    </source>
</evidence>
<dbReference type="AlphaFoldDB" id="A0A699XH22"/>
<dbReference type="EMBL" id="BKCJ011837732">
    <property type="protein sequence ID" value="GFD57156.1"/>
    <property type="molecule type" value="Genomic_DNA"/>
</dbReference>
<proteinExistence type="predicted"/>